<feature type="region of interest" description="Disordered" evidence="1">
    <location>
        <begin position="1"/>
        <end position="25"/>
    </location>
</feature>
<dbReference type="STRING" id="1173701.A0A066XAS5"/>
<organism evidence="2 3">
    <name type="scientific">Colletotrichum sublineola</name>
    <name type="common">Sorghum anthracnose fungus</name>
    <dbReference type="NCBI Taxonomy" id="1173701"/>
    <lineage>
        <taxon>Eukaryota</taxon>
        <taxon>Fungi</taxon>
        <taxon>Dikarya</taxon>
        <taxon>Ascomycota</taxon>
        <taxon>Pezizomycotina</taxon>
        <taxon>Sordariomycetes</taxon>
        <taxon>Hypocreomycetidae</taxon>
        <taxon>Glomerellales</taxon>
        <taxon>Glomerellaceae</taxon>
        <taxon>Colletotrichum</taxon>
        <taxon>Colletotrichum graminicola species complex</taxon>
    </lineage>
</organism>
<proteinExistence type="predicted"/>
<dbReference type="Gene3D" id="3.60.15.10">
    <property type="entry name" value="Ribonuclease Z/Hydroxyacylglutathione hydrolase-like"/>
    <property type="match status" value="1"/>
</dbReference>
<dbReference type="Proteomes" id="UP000027238">
    <property type="component" value="Unassembled WGS sequence"/>
</dbReference>
<dbReference type="InterPro" id="IPR036866">
    <property type="entry name" value="RibonucZ/Hydroxyglut_hydro"/>
</dbReference>
<dbReference type="EMBL" id="JMSE01001103">
    <property type="protein sequence ID" value="KDN64729.1"/>
    <property type="molecule type" value="Genomic_DNA"/>
</dbReference>
<accession>A0A066XAS5</accession>
<evidence type="ECO:0000256" key="1">
    <source>
        <dbReference type="SAM" id="MobiDB-lite"/>
    </source>
</evidence>
<name>A0A066XAS5_COLSU</name>
<dbReference type="HOGENOM" id="CLU_2133366_0_0_1"/>
<dbReference type="OrthoDB" id="449487at2759"/>
<evidence type="ECO:0000313" key="2">
    <source>
        <dbReference type="EMBL" id="KDN64729.1"/>
    </source>
</evidence>
<reference evidence="3" key="1">
    <citation type="journal article" date="2014" name="Genome Announc.">
        <title>Draft genome sequence of Colletotrichum sublineola, a destructive pathogen of cultivated sorghum.</title>
        <authorList>
            <person name="Baroncelli R."/>
            <person name="Sanz-Martin J.M."/>
            <person name="Rech G.E."/>
            <person name="Sukno S.A."/>
            <person name="Thon M.R."/>
        </authorList>
    </citation>
    <scope>NUCLEOTIDE SEQUENCE [LARGE SCALE GENOMIC DNA]</scope>
    <source>
        <strain evidence="3">TX430BB</strain>
    </source>
</reference>
<sequence length="113" mass="13141">MAPPQGSGPRRPAGRRHSTTDSRRRREVTFHDVFDRLLDDNEVFGIGDLEARALHPPSHTTDHLGYMIRCTLQRTENKHLAQNVTETEFVKWRDEYEFWAHRAQAQSLDAACR</sequence>
<gene>
    <name evidence="2" type="ORF">CSUB01_01943</name>
</gene>
<protein>
    <submittedName>
        <fullName evidence="2">Putative metallo-beta-lactamase superfamily protein</fullName>
    </submittedName>
</protein>
<dbReference type="SUPFAM" id="SSF56281">
    <property type="entry name" value="Metallo-hydrolase/oxidoreductase"/>
    <property type="match status" value="1"/>
</dbReference>
<keyword evidence="3" id="KW-1185">Reference proteome</keyword>
<comment type="caution">
    <text evidence="2">The sequence shown here is derived from an EMBL/GenBank/DDBJ whole genome shotgun (WGS) entry which is preliminary data.</text>
</comment>
<evidence type="ECO:0000313" key="3">
    <source>
        <dbReference type="Proteomes" id="UP000027238"/>
    </source>
</evidence>
<dbReference type="AlphaFoldDB" id="A0A066XAS5"/>